<dbReference type="InterPro" id="IPR016047">
    <property type="entry name" value="M23ase_b-sheet_dom"/>
</dbReference>
<feature type="coiled-coil region" evidence="2">
    <location>
        <begin position="25"/>
        <end position="52"/>
    </location>
</feature>
<dbReference type="Gene3D" id="2.70.70.10">
    <property type="entry name" value="Glucose Permease (Domain IIA)"/>
    <property type="match status" value="1"/>
</dbReference>
<proteinExistence type="predicted"/>
<reference evidence="4" key="1">
    <citation type="submission" date="2020-10" db="EMBL/GenBank/DDBJ databases">
        <authorList>
            <person name="Gilroy R."/>
        </authorList>
    </citation>
    <scope>NUCLEOTIDE SEQUENCE</scope>
    <source>
        <strain evidence="4">B2-22910</strain>
    </source>
</reference>
<evidence type="ECO:0000259" key="3">
    <source>
        <dbReference type="Pfam" id="PF01551"/>
    </source>
</evidence>
<dbReference type="GO" id="GO:0004222">
    <property type="term" value="F:metalloendopeptidase activity"/>
    <property type="evidence" value="ECO:0007669"/>
    <property type="project" value="TreeGrafter"/>
</dbReference>
<dbReference type="Gene3D" id="6.10.250.3150">
    <property type="match status" value="1"/>
</dbReference>
<evidence type="ECO:0000313" key="4">
    <source>
        <dbReference type="EMBL" id="MBO8471697.1"/>
    </source>
</evidence>
<dbReference type="InterPro" id="IPR050570">
    <property type="entry name" value="Cell_wall_metabolism_enzyme"/>
</dbReference>
<dbReference type="CDD" id="cd12797">
    <property type="entry name" value="M23_peptidase"/>
    <property type="match status" value="1"/>
</dbReference>
<dbReference type="PANTHER" id="PTHR21666">
    <property type="entry name" value="PEPTIDASE-RELATED"/>
    <property type="match status" value="1"/>
</dbReference>
<gene>
    <name evidence="4" type="ORF">IAB82_07895</name>
</gene>
<evidence type="ECO:0000256" key="2">
    <source>
        <dbReference type="SAM" id="Coils"/>
    </source>
</evidence>
<dbReference type="InterPro" id="IPR011055">
    <property type="entry name" value="Dup_hybrid_motif"/>
</dbReference>
<dbReference type="Proteomes" id="UP000823603">
    <property type="component" value="Unassembled WGS sequence"/>
</dbReference>
<keyword evidence="1" id="KW-0732">Signal</keyword>
<reference evidence="4" key="2">
    <citation type="journal article" date="2021" name="PeerJ">
        <title>Extensive microbial diversity within the chicken gut microbiome revealed by metagenomics and culture.</title>
        <authorList>
            <person name="Gilroy R."/>
            <person name="Ravi A."/>
            <person name="Getino M."/>
            <person name="Pursley I."/>
            <person name="Horton D.L."/>
            <person name="Alikhan N.F."/>
            <person name="Baker D."/>
            <person name="Gharbi K."/>
            <person name="Hall N."/>
            <person name="Watson M."/>
            <person name="Adriaenssens E.M."/>
            <person name="Foster-Nyarko E."/>
            <person name="Jarju S."/>
            <person name="Secka A."/>
            <person name="Antonio M."/>
            <person name="Oren A."/>
            <person name="Chaudhuri R.R."/>
            <person name="La Ragione R."/>
            <person name="Hildebrand F."/>
            <person name="Pallen M.J."/>
        </authorList>
    </citation>
    <scope>NUCLEOTIDE SEQUENCE</scope>
    <source>
        <strain evidence="4">B2-22910</strain>
    </source>
</reference>
<evidence type="ECO:0000313" key="5">
    <source>
        <dbReference type="Proteomes" id="UP000823603"/>
    </source>
</evidence>
<organism evidence="4 5">
    <name type="scientific">Candidatus Cryptobacteroides faecavium</name>
    <dbReference type="NCBI Taxonomy" id="2840762"/>
    <lineage>
        <taxon>Bacteria</taxon>
        <taxon>Pseudomonadati</taxon>
        <taxon>Bacteroidota</taxon>
        <taxon>Bacteroidia</taxon>
        <taxon>Bacteroidales</taxon>
        <taxon>Candidatus Cryptobacteroides</taxon>
    </lineage>
</organism>
<name>A0A9D9IFC0_9BACT</name>
<evidence type="ECO:0000256" key="1">
    <source>
        <dbReference type="ARBA" id="ARBA00022729"/>
    </source>
</evidence>
<sequence length="396" mass="45452">MYRSILYILVPLLILAGPELRSQDIKSHEQRKARLEKDIELIDKQLADNKARSRSALSRLDLVRTQISNRKALVAESGRMIRKYSDEIYLSQLEINRLNARIDTLTVHYGKLVRSAYKNRDAKVWYMYILASDNLGQAFRRYSYFKNLSGEMRRQAERIRESRSELEARKTGLQKMKAEAEQVKAAREKELASLQNEEKESQELVSQLRRNRSRYEKELASKRKEINALNKEIERLIAEAMKASGKGGGKGKDAAIDYALDAEFSKNKGKLPWPAEGVVVDHFGQHYHPVFTRVKLPFNNGVTIALDKGARVKAVFDGVVKQIVVMPGYNQCVLIQHGNWFSFYCKLQSTSVKAGDKVKTGQVIGVVDTINGDTQLHFQIWQKQTPQNPELWLRKR</sequence>
<feature type="coiled-coil region" evidence="2">
    <location>
        <begin position="149"/>
        <end position="246"/>
    </location>
</feature>
<keyword evidence="2" id="KW-0175">Coiled coil</keyword>
<dbReference type="SUPFAM" id="SSF51261">
    <property type="entry name" value="Duplicated hybrid motif"/>
    <property type="match status" value="1"/>
</dbReference>
<dbReference type="AlphaFoldDB" id="A0A9D9IFC0"/>
<protein>
    <submittedName>
        <fullName evidence="4">Peptidoglycan DD-metalloendopeptidase family protein</fullName>
    </submittedName>
</protein>
<accession>A0A9D9IFC0</accession>
<dbReference type="Pfam" id="PF01551">
    <property type="entry name" value="Peptidase_M23"/>
    <property type="match status" value="1"/>
</dbReference>
<dbReference type="EMBL" id="JADIMB010000117">
    <property type="protein sequence ID" value="MBO8471697.1"/>
    <property type="molecule type" value="Genomic_DNA"/>
</dbReference>
<dbReference type="PANTHER" id="PTHR21666:SF289">
    <property type="entry name" value="L-ALA--D-GLU ENDOPEPTIDASE"/>
    <property type="match status" value="1"/>
</dbReference>
<feature type="domain" description="M23ase beta-sheet core" evidence="3">
    <location>
        <begin position="298"/>
        <end position="389"/>
    </location>
</feature>
<comment type="caution">
    <text evidence="4">The sequence shown here is derived from an EMBL/GenBank/DDBJ whole genome shotgun (WGS) entry which is preliminary data.</text>
</comment>